<protein>
    <submittedName>
        <fullName evidence="2">Uncharacterized protein</fullName>
    </submittedName>
</protein>
<keyword evidence="1" id="KW-0812">Transmembrane</keyword>
<evidence type="ECO:0000313" key="2">
    <source>
        <dbReference type="EMBL" id="MBD1384083.1"/>
    </source>
</evidence>
<name>A0ABR7X0F5_9SPHI</name>
<accession>A0ABR7X0F5</accession>
<sequence length="110" mass="12736">MNEIFTTSTINFFYFMVAGSAIVYLILKFDKANRKKLNKVMIEAKDVEPMLMRKSARQKIHTLKMACSDEKIDRTLVEKQLDQLVADYDKGHISLPDYCNKLNRLLAMTA</sequence>
<keyword evidence="1" id="KW-1133">Transmembrane helix</keyword>
<dbReference type="Proteomes" id="UP000618754">
    <property type="component" value="Unassembled WGS sequence"/>
</dbReference>
<gene>
    <name evidence="2" type="ORF">IDJ75_02245</name>
</gene>
<comment type="caution">
    <text evidence="2">The sequence shown here is derived from an EMBL/GenBank/DDBJ whole genome shotgun (WGS) entry which is preliminary data.</text>
</comment>
<evidence type="ECO:0000256" key="1">
    <source>
        <dbReference type="SAM" id="Phobius"/>
    </source>
</evidence>
<evidence type="ECO:0000313" key="3">
    <source>
        <dbReference type="Proteomes" id="UP000618754"/>
    </source>
</evidence>
<organism evidence="2 3">
    <name type="scientific">Mucilaginibacter rigui</name>
    <dbReference type="NCBI Taxonomy" id="534635"/>
    <lineage>
        <taxon>Bacteria</taxon>
        <taxon>Pseudomonadati</taxon>
        <taxon>Bacteroidota</taxon>
        <taxon>Sphingobacteriia</taxon>
        <taxon>Sphingobacteriales</taxon>
        <taxon>Sphingobacteriaceae</taxon>
        <taxon>Mucilaginibacter</taxon>
    </lineage>
</organism>
<dbReference type="EMBL" id="JACWMW010000001">
    <property type="protein sequence ID" value="MBD1384083.1"/>
    <property type="molecule type" value="Genomic_DNA"/>
</dbReference>
<proteinExistence type="predicted"/>
<feature type="transmembrane region" description="Helical" evidence="1">
    <location>
        <begin position="12"/>
        <end position="29"/>
    </location>
</feature>
<keyword evidence="1" id="KW-0472">Membrane</keyword>
<keyword evidence="3" id="KW-1185">Reference proteome</keyword>
<dbReference type="RefSeq" id="WP_191173985.1">
    <property type="nucleotide sequence ID" value="NZ_JACWMW010000001.1"/>
</dbReference>
<reference evidence="2 3" key="1">
    <citation type="submission" date="2020-09" db="EMBL/GenBank/DDBJ databases">
        <title>Novel species of Mucilaginibacter isolated from a glacier on the Tibetan Plateau.</title>
        <authorList>
            <person name="Liu Q."/>
            <person name="Xin Y.-H."/>
        </authorList>
    </citation>
    <scope>NUCLEOTIDE SEQUENCE [LARGE SCALE GENOMIC DNA]</scope>
    <source>
        <strain evidence="2 3">CGMCC 1.13878</strain>
    </source>
</reference>